<gene>
    <name evidence="1" type="ORF">JHL15_18000</name>
</gene>
<dbReference type="Pfam" id="PF13419">
    <property type="entry name" value="HAD_2"/>
    <property type="match status" value="1"/>
</dbReference>
<dbReference type="SFLD" id="SFLDG01135">
    <property type="entry name" value="C1.5.6:_HAD__Beta-PGM__Phospha"/>
    <property type="match status" value="1"/>
</dbReference>
<dbReference type="SFLD" id="SFLDS00003">
    <property type="entry name" value="Haloacid_Dehalogenase"/>
    <property type="match status" value="1"/>
</dbReference>
<dbReference type="PANTHER" id="PTHR18901:SF38">
    <property type="entry name" value="PSEUDOURIDINE-5'-PHOSPHATASE"/>
    <property type="match status" value="1"/>
</dbReference>
<comment type="caution">
    <text evidence="1">The sequence shown here is derived from an EMBL/GenBank/DDBJ whole genome shotgun (WGS) entry which is preliminary data.</text>
</comment>
<name>A0ABS1FZP8_9FLAO</name>
<protein>
    <submittedName>
        <fullName evidence="1">HAD family phosphatase</fullName>
    </submittedName>
</protein>
<dbReference type="InterPro" id="IPR036412">
    <property type="entry name" value="HAD-like_sf"/>
</dbReference>
<dbReference type="Gene3D" id="1.10.150.240">
    <property type="entry name" value="Putative phosphatase, domain 2"/>
    <property type="match status" value="1"/>
</dbReference>
<evidence type="ECO:0000313" key="2">
    <source>
        <dbReference type="Proteomes" id="UP000628669"/>
    </source>
</evidence>
<dbReference type="InterPro" id="IPR041492">
    <property type="entry name" value="HAD_2"/>
</dbReference>
<dbReference type="EMBL" id="JAENHK010000010">
    <property type="protein sequence ID" value="MBK1897664.1"/>
    <property type="molecule type" value="Genomic_DNA"/>
</dbReference>
<dbReference type="PANTHER" id="PTHR18901">
    <property type="entry name" value="2-DEOXYGLUCOSE-6-PHOSPHATE PHOSPHATASE 2"/>
    <property type="match status" value="1"/>
</dbReference>
<accession>A0ABS1FZP8</accession>
<evidence type="ECO:0000313" key="1">
    <source>
        <dbReference type="EMBL" id="MBK1897664.1"/>
    </source>
</evidence>
<dbReference type="RefSeq" id="WP_200248013.1">
    <property type="nucleotide sequence ID" value="NZ_JAENHK010000010.1"/>
</dbReference>
<dbReference type="InterPro" id="IPR006439">
    <property type="entry name" value="HAD-SF_hydro_IA"/>
</dbReference>
<dbReference type="Gene3D" id="3.40.50.1000">
    <property type="entry name" value="HAD superfamily/HAD-like"/>
    <property type="match status" value="1"/>
</dbReference>
<dbReference type="InterPro" id="IPR023198">
    <property type="entry name" value="PGP-like_dom2"/>
</dbReference>
<dbReference type="InterPro" id="IPR023214">
    <property type="entry name" value="HAD_sf"/>
</dbReference>
<organism evidence="1 2">
    <name type="scientific">Chryseobacterium paridis</name>
    <dbReference type="NCBI Taxonomy" id="2800328"/>
    <lineage>
        <taxon>Bacteria</taxon>
        <taxon>Pseudomonadati</taxon>
        <taxon>Bacteroidota</taxon>
        <taxon>Flavobacteriia</taxon>
        <taxon>Flavobacteriales</taxon>
        <taxon>Weeksellaceae</taxon>
        <taxon>Chryseobacterium group</taxon>
        <taxon>Chryseobacterium</taxon>
    </lineage>
</organism>
<keyword evidence="2" id="KW-1185">Reference proteome</keyword>
<sequence>MSLKAVLFDMDGVIVDTEPLHRKAYFKMFEDLKIEVSEDLYTSFTGYSTKKVCEILIQTYGLNYNYQELIDIKRNYFKDYFYHDPDFDLIPGVRKLINHYYENQIQLIVASSASMVTINMVFEKFELEKYFNGKVSGAELKESKPHPEVFLLAAEKANVPKQNCMVIEDSTNGILAAHNAEIFCAAYKSEHSFNQDYTLANITVSDYTELELDKISNYFK</sequence>
<dbReference type="SFLD" id="SFLDG01129">
    <property type="entry name" value="C1.5:_HAD__Beta-PGM__Phosphata"/>
    <property type="match status" value="1"/>
</dbReference>
<proteinExistence type="predicted"/>
<reference evidence="2" key="1">
    <citation type="submission" date="2021-01" db="EMBL/GenBank/DDBJ databases">
        <title>Genome public.</title>
        <authorList>
            <person name="Liu C."/>
            <person name="Sun Q."/>
        </authorList>
    </citation>
    <scope>NUCLEOTIDE SEQUENCE [LARGE SCALE GENOMIC DNA]</scope>
    <source>
        <strain evidence="2">YIM B02567</strain>
    </source>
</reference>
<dbReference type="SUPFAM" id="SSF56784">
    <property type="entry name" value="HAD-like"/>
    <property type="match status" value="1"/>
</dbReference>
<dbReference type="Proteomes" id="UP000628669">
    <property type="component" value="Unassembled WGS sequence"/>
</dbReference>
<dbReference type="NCBIfam" id="TIGR01509">
    <property type="entry name" value="HAD-SF-IA-v3"/>
    <property type="match status" value="1"/>
</dbReference>